<protein>
    <submittedName>
        <fullName evidence="1">Uncharacterized protein</fullName>
    </submittedName>
</protein>
<evidence type="ECO:0000313" key="1">
    <source>
        <dbReference type="EnsemblPlants" id="AET1Gv20959700.1"/>
    </source>
</evidence>
<accession>A0A452ZXB0</accession>
<proteinExistence type="predicted"/>
<keyword evidence="2" id="KW-1185">Reference proteome</keyword>
<reference evidence="2" key="2">
    <citation type="journal article" date="2017" name="Nat. Plants">
        <title>The Aegilops tauschii genome reveals multiple impacts of transposons.</title>
        <authorList>
            <person name="Zhao G."/>
            <person name="Zou C."/>
            <person name="Li K."/>
            <person name="Wang K."/>
            <person name="Li T."/>
            <person name="Gao L."/>
            <person name="Zhang X."/>
            <person name="Wang H."/>
            <person name="Yang Z."/>
            <person name="Liu X."/>
            <person name="Jiang W."/>
            <person name="Mao L."/>
            <person name="Kong X."/>
            <person name="Jiao Y."/>
            <person name="Jia J."/>
        </authorList>
    </citation>
    <scope>NUCLEOTIDE SEQUENCE [LARGE SCALE GENOMIC DNA]</scope>
    <source>
        <strain evidence="2">cv. AL8/78</strain>
    </source>
</reference>
<evidence type="ECO:0000313" key="2">
    <source>
        <dbReference type="Proteomes" id="UP000015105"/>
    </source>
</evidence>
<dbReference type="Gramene" id="AET1Gv20959700.1">
    <property type="protein sequence ID" value="AET1Gv20959700.1"/>
    <property type="gene ID" value="AET1Gv20959700"/>
</dbReference>
<reference evidence="1" key="3">
    <citation type="journal article" date="2017" name="Nature">
        <title>Genome sequence of the progenitor of the wheat D genome Aegilops tauschii.</title>
        <authorList>
            <person name="Luo M.C."/>
            <person name="Gu Y.Q."/>
            <person name="Puiu D."/>
            <person name="Wang H."/>
            <person name="Twardziok S.O."/>
            <person name="Deal K.R."/>
            <person name="Huo N."/>
            <person name="Zhu T."/>
            <person name="Wang L."/>
            <person name="Wang Y."/>
            <person name="McGuire P.E."/>
            <person name="Liu S."/>
            <person name="Long H."/>
            <person name="Ramasamy R.K."/>
            <person name="Rodriguez J.C."/>
            <person name="Van S.L."/>
            <person name="Yuan L."/>
            <person name="Wang Z."/>
            <person name="Xia Z."/>
            <person name="Xiao L."/>
            <person name="Anderson O.D."/>
            <person name="Ouyang S."/>
            <person name="Liang Y."/>
            <person name="Zimin A.V."/>
            <person name="Pertea G."/>
            <person name="Qi P."/>
            <person name="Bennetzen J.L."/>
            <person name="Dai X."/>
            <person name="Dawson M.W."/>
            <person name="Muller H.G."/>
            <person name="Kugler K."/>
            <person name="Rivarola-Duarte L."/>
            <person name="Spannagl M."/>
            <person name="Mayer K.F.X."/>
            <person name="Lu F.H."/>
            <person name="Bevan M.W."/>
            <person name="Leroy P."/>
            <person name="Li P."/>
            <person name="You F.M."/>
            <person name="Sun Q."/>
            <person name="Liu Z."/>
            <person name="Lyons E."/>
            <person name="Wicker T."/>
            <person name="Salzberg S.L."/>
            <person name="Devos K.M."/>
            <person name="Dvorak J."/>
        </authorList>
    </citation>
    <scope>NUCLEOTIDE SEQUENCE [LARGE SCALE GENOMIC DNA]</scope>
    <source>
        <strain evidence="1">cv. AL8/78</strain>
    </source>
</reference>
<reference evidence="1" key="4">
    <citation type="submission" date="2019-03" db="UniProtKB">
        <authorList>
            <consortium name="EnsemblPlants"/>
        </authorList>
    </citation>
    <scope>IDENTIFICATION</scope>
</reference>
<dbReference type="AlphaFoldDB" id="A0A452ZXB0"/>
<dbReference type="Proteomes" id="UP000015105">
    <property type="component" value="Chromosome 1D"/>
</dbReference>
<name>A0A452ZXB0_AEGTS</name>
<dbReference type="EnsemblPlants" id="AET1Gv20959700.1">
    <property type="protein sequence ID" value="AET1Gv20959700.1"/>
    <property type="gene ID" value="AET1Gv20959700"/>
</dbReference>
<organism evidence="1 2">
    <name type="scientific">Aegilops tauschii subsp. strangulata</name>
    <name type="common">Goatgrass</name>
    <dbReference type="NCBI Taxonomy" id="200361"/>
    <lineage>
        <taxon>Eukaryota</taxon>
        <taxon>Viridiplantae</taxon>
        <taxon>Streptophyta</taxon>
        <taxon>Embryophyta</taxon>
        <taxon>Tracheophyta</taxon>
        <taxon>Spermatophyta</taxon>
        <taxon>Magnoliopsida</taxon>
        <taxon>Liliopsida</taxon>
        <taxon>Poales</taxon>
        <taxon>Poaceae</taxon>
        <taxon>BOP clade</taxon>
        <taxon>Pooideae</taxon>
        <taxon>Triticodae</taxon>
        <taxon>Triticeae</taxon>
        <taxon>Triticinae</taxon>
        <taxon>Aegilops</taxon>
    </lineage>
</organism>
<reference evidence="2" key="1">
    <citation type="journal article" date="2014" name="Science">
        <title>Ancient hybridizations among the ancestral genomes of bread wheat.</title>
        <authorList>
            <consortium name="International Wheat Genome Sequencing Consortium,"/>
            <person name="Marcussen T."/>
            <person name="Sandve S.R."/>
            <person name="Heier L."/>
            <person name="Spannagl M."/>
            <person name="Pfeifer M."/>
            <person name="Jakobsen K.S."/>
            <person name="Wulff B.B."/>
            <person name="Steuernagel B."/>
            <person name="Mayer K.F."/>
            <person name="Olsen O.A."/>
        </authorList>
    </citation>
    <scope>NUCLEOTIDE SEQUENCE [LARGE SCALE GENOMIC DNA]</scope>
    <source>
        <strain evidence="2">cv. AL8/78</strain>
    </source>
</reference>
<reference evidence="1" key="5">
    <citation type="journal article" date="2021" name="G3 (Bethesda)">
        <title>Aegilops tauschii genome assembly Aet v5.0 features greater sequence contiguity and improved annotation.</title>
        <authorList>
            <person name="Wang L."/>
            <person name="Zhu T."/>
            <person name="Rodriguez J.C."/>
            <person name="Deal K.R."/>
            <person name="Dubcovsky J."/>
            <person name="McGuire P.E."/>
            <person name="Lux T."/>
            <person name="Spannagl M."/>
            <person name="Mayer K.F.X."/>
            <person name="Baldrich P."/>
            <person name="Meyers B.C."/>
            <person name="Huo N."/>
            <person name="Gu Y.Q."/>
            <person name="Zhou H."/>
            <person name="Devos K.M."/>
            <person name="Bennetzen J.L."/>
            <person name="Unver T."/>
            <person name="Budak H."/>
            <person name="Gulick P.J."/>
            <person name="Galiba G."/>
            <person name="Kalapos B."/>
            <person name="Nelson D.R."/>
            <person name="Li P."/>
            <person name="You F.M."/>
            <person name="Luo M.C."/>
            <person name="Dvorak J."/>
        </authorList>
    </citation>
    <scope>NUCLEOTIDE SEQUENCE [LARGE SCALE GENOMIC DNA]</scope>
    <source>
        <strain evidence="1">cv. AL8/78</strain>
    </source>
</reference>
<sequence>EAELNHLYRRQWDWQATLTTNGAFSVVFPDALSHGYATRSDQITLALNKLVVDISEPILDPKAVAVLDTAWILVAGLPDIARSERVIRNM</sequence>